<evidence type="ECO:0000313" key="2">
    <source>
        <dbReference type="Proteomes" id="UP000283734"/>
    </source>
</evidence>
<proteinExistence type="predicted"/>
<dbReference type="PANTHER" id="PTHR38013">
    <property type="entry name" value="GLYCOPROTEIN/POLYSACCHARIDE METABOLISM"/>
    <property type="match status" value="1"/>
</dbReference>
<sequence length="268" mass="28825">MMGSHSGITLGWMSLLLLTMGLLAGCDNDPRATGEAPAVKGEQRVLSGKVMYREKIAMPEGATLTVSLADVSRMDAPADIIAEQHIDAPGQVPVPFALRYQADAVDPERAMTYAVRAEIRGAGGELLWTTTQRNDVDFSAGVPADMTLMLEKVGSVKRGAVIMNREQARKRGADFWAQGNEPGWHLVIVPEEVLVFVGDYGQRTVTVPNAGALTEDTVTLYESTSESAALRVEIEKGGCEDGMSGAEFAYQVSVTLNQKLYRGCGEDL</sequence>
<dbReference type="OrthoDB" id="5348860at2"/>
<evidence type="ECO:0008006" key="3">
    <source>
        <dbReference type="Google" id="ProtNLM"/>
    </source>
</evidence>
<reference evidence="1 2" key="1">
    <citation type="submission" date="2018-09" db="EMBL/GenBank/DDBJ databases">
        <title>Alcanivorax profundi sp. nov., isolated from 1000 m-depth seawater of the Mariana Trench.</title>
        <authorList>
            <person name="Liu J."/>
        </authorList>
    </citation>
    <scope>NUCLEOTIDE SEQUENCE [LARGE SCALE GENOMIC DNA]</scope>
    <source>
        <strain evidence="1 2">MTEO17</strain>
    </source>
</reference>
<comment type="caution">
    <text evidence="1">The sequence shown here is derived from an EMBL/GenBank/DDBJ whole genome shotgun (WGS) entry which is preliminary data.</text>
</comment>
<dbReference type="RefSeq" id="WP_022986771.1">
    <property type="nucleotide sequence ID" value="NZ_CAXGPP010000133.1"/>
</dbReference>
<accession>A0A418XXE0</accession>
<dbReference type="InterPro" id="IPR039366">
    <property type="entry name" value="Pilotin"/>
</dbReference>
<dbReference type="Proteomes" id="UP000283734">
    <property type="component" value="Unassembled WGS sequence"/>
</dbReference>
<dbReference type="Pfam" id="PF09619">
    <property type="entry name" value="YscW"/>
    <property type="match status" value="1"/>
</dbReference>
<gene>
    <name evidence="1" type="ORF">D4A39_12345</name>
</gene>
<evidence type="ECO:0000313" key="1">
    <source>
        <dbReference type="EMBL" id="RJG17494.1"/>
    </source>
</evidence>
<dbReference type="AlphaFoldDB" id="A0A418XXE0"/>
<name>A0A418XXE0_9GAMM</name>
<protein>
    <recommendedName>
        <fullName evidence="3">Lipoprotein</fullName>
    </recommendedName>
</protein>
<organism evidence="1 2">
    <name type="scientific">Alcanivorax profundi</name>
    <dbReference type="NCBI Taxonomy" id="2338368"/>
    <lineage>
        <taxon>Bacteria</taxon>
        <taxon>Pseudomonadati</taxon>
        <taxon>Pseudomonadota</taxon>
        <taxon>Gammaproteobacteria</taxon>
        <taxon>Oceanospirillales</taxon>
        <taxon>Alcanivoracaceae</taxon>
        <taxon>Alcanivorax</taxon>
    </lineage>
</organism>
<dbReference type="EMBL" id="QYYA01000003">
    <property type="protein sequence ID" value="RJG17494.1"/>
    <property type="molecule type" value="Genomic_DNA"/>
</dbReference>
<dbReference type="InterPro" id="IPR053196">
    <property type="entry name" value="Lipoprotein_YbaY-like"/>
</dbReference>
<keyword evidence="2" id="KW-1185">Reference proteome</keyword>
<dbReference type="PANTHER" id="PTHR38013:SF1">
    <property type="entry name" value="GLYCOPROTEIN_POLYSACCHARIDE METABOLISM"/>
    <property type="match status" value="1"/>
</dbReference>